<dbReference type="OrthoDB" id="126139at2759"/>
<feature type="domain" description="SWIM-type" evidence="3">
    <location>
        <begin position="669"/>
        <end position="701"/>
    </location>
</feature>
<feature type="compositionally biased region" description="Polar residues" evidence="2">
    <location>
        <begin position="1017"/>
        <end position="1030"/>
    </location>
</feature>
<evidence type="ECO:0000313" key="4">
    <source>
        <dbReference type="EMBL" id="KAE9014515.1"/>
    </source>
</evidence>
<dbReference type="Proteomes" id="UP000435112">
    <property type="component" value="Unassembled WGS sequence"/>
</dbReference>
<comment type="caution">
    <text evidence="4">The sequence shown here is derived from an EMBL/GenBank/DDBJ whole genome shotgun (WGS) entry which is preliminary data.</text>
</comment>
<dbReference type="Pfam" id="PF21056">
    <property type="entry name" value="ZSWIM1-3_RNaseH-like"/>
    <property type="match status" value="1"/>
</dbReference>
<feature type="compositionally biased region" description="Basic and acidic residues" evidence="2">
    <location>
        <begin position="110"/>
        <end position="119"/>
    </location>
</feature>
<evidence type="ECO:0000256" key="1">
    <source>
        <dbReference type="PROSITE-ProRule" id="PRU00325"/>
    </source>
</evidence>
<dbReference type="PANTHER" id="PTHR31569:SF4">
    <property type="entry name" value="SWIM-TYPE DOMAIN-CONTAINING PROTEIN"/>
    <property type="match status" value="1"/>
</dbReference>
<feature type="region of interest" description="Disordered" evidence="2">
    <location>
        <begin position="1017"/>
        <end position="1043"/>
    </location>
</feature>
<dbReference type="InterPro" id="IPR048324">
    <property type="entry name" value="ZSWIM1-3_RNaseH-like"/>
</dbReference>
<accession>A0A6A3L8N5</accession>
<sequence length="1043" mass="117921">MPRRSVPVPEQSEEESAEEACSSSSSASRCSSGDGSGSEADSESPSPTTTQRVKSKRPRKRQTRRRGPSRRKASKRRKRDTKGGSVSSRSHAVSSPAPSAPSDSGQSESDDTRAIRDGMDGCDIAPEDELVHAKELDKKLFDSWGALELYLKNYGSRTYQIFTIRTNTPVRVRNSRIEPSKKQDKNMIPDSIVFYNKTYACTHSGESRRSRSQGTRPIQHSRKIGCPAQINACVRETGSGSWEVFVTRQVTGHNHEVDREIFQTYHQARQVSDDEVLATVHTLYRAGASRKRILEYITENTEVEPAMQDVHNLVARLRLESYAFPTIEECIHAILEDFASQKGNLTRVYANEENVVECIIIQSSHMRAMFELFPEVVLIDATHDTNASNYKLFSFMIHDAMGKDQHVQHCLIENERKETLRIACRQFKEGCPNYDSIVVIMIDKDFTELAVLQEEFPGARILLCHFHVVKYLQEEVAKEKYNLDAWTKNEMKRLIQLLVGAPTEVAYANIITTMKMVLRTDEKKKLWFLDFDKNWTKCKERWSSAYRGTVPHMGNHTNNRLESSWQKLKTLVNRSTTLDDCVVSILFWQTVNERIWARNIKRIGVYMNMEYDNEMNQLLNDVSRHAVELIKQQYDFALLSTTKYHYYPVGPYVMMQYTSAKDDDLPDEYTMNPDGWTCSCMFRVTRLLLCRHIIYYRKDTGCSRLVPKTTIHPRWLVKSYRKLKNATVADDDVAVAYEDRYTPSQSIPRIKNENEKFKELFALGRQIADVGSNWGTNVHTTLAKSLTKFLEGVKAGQCPTVTIEDRPSSTGAEASSDDNSPMRQPSSSGDQSEVVAHSNDGHPPVTDRQSETVLPGADGPSSKSGEIQLSPETRAVYEFINDLDPSSLHQTELLTNDTSGNHDNTRVNVPEVVVSAEIVEQSETVHPSNEKSSTNSAASSTSDNDSDEQTPLRPRWMLSKVTNKAGRARITQPERKKAGLKESERFVAAVAAGADPSVAVLEEAHKWSHLQVRYRSTSSIHYPVQRSQDYSRGAAKQAPNAHG</sequence>
<keyword evidence="1" id="KW-0862">Zinc</keyword>
<feature type="region of interest" description="Disordered" evidence="2">
    <location>
        <begin position="800"/>
        <end position="870"/>
    </location>
</feature>
<dbReference type="EMBL" id="QXFU01000975">
    <property type="protein sequence ID" value="KAE9014515.1"/>
    <property type="molecule type" value="Genomic_DNA"/>
</dbReference>
<feature type="compositionally biased region" description="Polar residues" evidence="2">
    <location>
        <begin position="921"/>
        <end position="931"/>
    </location>
</feature>
<dbReference type="GO" id="GO:0008270">
    <property type="term" value="F:zinc ion binding"/>
    <property type="evidence" value="ECO:0007669"/>
    <property type="project" value="UniProtKB-KW"/>
</dbReference>
<evidence type="ECO:0000256" key="2">
    <source>
        <dbReference type="SAM" id="MobiDB-lite"/>
    </source>
</evidence>
<name>A0A6A3L8N5_9STRA</name>
<feature type="region of interest" description="Disordered" evidence="2">
    <location>
        <begin position="921"/>
        <end position="956"/>
    </location>
</feature>
<feature type="compositionally biased region" description="Polar residues" evidence="2">
    <location>
        <begin position="808"/>
        <end position="831"/>
    </location>
</feature>
<gene>
    <name evidence="4" type="ORF">PR002_g14203</name>
</gene>
<dbReference type="PROSITE" id="PS50966">
    <property type="entry name" value="ZF_SWIM"/>
    <property type="match status" value="1"/>
</dbReference>
<dbReference type="InterPro" id="IPR007527">
    <property type="entry name" value="Znf_SWIM"/>
</dbReference>
<feature type="compositionally biased region" description="Low complexity" evidence="2">
    <location>
        <begin position="83"/>
        <end position="107"/>
    </location>
</feature>
<evidence type="ECO:0000313" key="5">
    <source>
        <dbReference type="Proteomes" id="UP000435112"/>
    </source>
</evidence>
<dbReference type="AlphaFoldDB" id="A0A6A3L8N5"/>
<proteinExistence type="predicted"/>
<reference evidence="4 5" key="1">
    <citation type="submission" date="2018-09" db="EMBL/GenBank/DDBJ databases">
        <title>Genomic investigation of the strawberry pathogen Phytophthora fragariae indicates pathogenicity is determined by transcriptional variation in three key races.</title>
        <authorList>
            <person name="Adams T.M."/>
            <person name="Armitage A.D."/>
            <person name="Sobczyk M.K."/>
            <person name="Bates H.J."/>
            <person name="Dunwell J.M."/>
            <person name="Nellist C.F."/>
            <person name="Harrison R.J."/>
        </authorList>
    </citation>
    <scope>NUCLEOTIDE SEQUENCE [LARGE SCALE GENOMIC DNA]</scope>
    <source>
        <strain evidence="4 5">SCRP324</strain>
    </source>
</reference>
<dbReference type="InterPro" id="IPR052579">
    <property type="entry name" value="Zinc_finger_SWIM"/>
</dbReference>
<feature type="compositionally biased region" description="Low complexity" evidence="2">
    <location>
        <begin position="932"/>
        <end position="943"/>
    </location>
</feature>
<keyword evidence="1" id="KW-0479">Metal-binding</keyword>
<dbReference type="PANTHER" id="PTHR31569">
    <property type="entry name" value="SWIM-TYPE DOMAIN-CONTAINING PROTEIN"/>
    <property type="match status" value="1"/>
</dbReference>
<evidence type="ECO:0000259" key="3">
    <source>
        <dbReference type="PROSITE" id="PS50966"/>
    </source>
</evidence>
<feature type="region of interest" description="Disordered" evidence="2">
    <location>
        <begin position="1"/>
        <end position="120"/>
    </location>
</feature>
<feature type="compositionally biased region" description="Polar residues" evidence="2">
    <location>
        <begin position="861"/>
        <end position="870"/>
    </location>
</feature>
<feature type="compositionally biased region" description="Basic residues" evidence="2">
    <location>
        <begin position="53"/>
        <end position="80"/>
    </location>
</feature>
<protein>
    <recommendedName>
        <fullName evidence="3">SWIM-type domain-containing protein</fullName>
    </recommendedName>
</protein>
<keyword evidence="1" id="KW-0863">Zinc-finger</keyword>
<organism evidence="4 5">
    <name type="scientific">Phytophthora rubi</name>
    <dbReference type="NCBI Taxonomy" id="129364"/>
    <lineage>
        <taxon>Eukaryota</taxon>
        <taxon>Sar</taxon>
        <taxon>Stramenopiles</taxon>
        <taxon>Oomycota</taxon>
        <taxon>Peronosporomycetes</taxon>
        <taxon>Peronosporales</taxon>
        <taxon>Peronosporaceae</taxon>
        <taxon>Phytophthora</taxon>
    </lineage>
</organism>
<feature type="compositionally biased region" description="Low complexity" evidence="2">
    <location>
        <begin position="19"/>
        <end position="47"/>
    </location>
</feature>